<accession>A0A7C9D3P4</accession>
<dbReference type="AlphaFoldDB" id="A0A7C9D3P4"/>
<name>A0A7C9D3P4_OPUST</name>
<proteinExistence type="predicted"/>
<reference evidence="1" key="1">
    <citation type="journal article" date="2013" name="J. Plant Res.">
        <title>Effect of fungi and light on seed germination of three Opuntia species from semiarid lands of central Mexico.</title>
        <authorList>
            <person name="Delgado-Sanchez P."/>
            <person name="Jimenez-Bremont J.F."/>
            <person name="Guerrero-Gonzalez Mde L."/>
            <person name="Flores J."/>
        </authorList>
    </citation>
    <scope>NUCLEOTIDE SEQUENCE</scope>
    <source>
        <tissue evidence="1">Cladode</tissue>
    </source>
</reference>
<evidence type="ECO:0000313" key="1">
    <source>
        <dbReference type="EMBL" id="MBA4633380.1"/>
    </source>
</evidence>
<reference evidence="1" key="2">
    <citation type="submission" date="2020-07" db="EMBL/GenBank/DDBJ databases">
        <authorList>
            <person name="Vera ALvarez R."/>
            <person name="Arias-Moreno D.M."/>
            <person name="Jimenez-Jacinto V."/>
            <person name="Jimenez-Bremont J.F."/>
            <person name="Swaminathan K."/>
            <person name="Moose S.P."/>
            <person name="Guerrero-Gonzalez M.L."/>
            <person name="Marino-Ramirez L."/>
            <person name="Landsman D."/>
            <person name="Rodriguez-Kessler M."/>
            <person name="Delgado-Sanchez P."/>
        </authorList>
    </citation>
    <scope>NUCLEOTIDE SEQUENCE</scope>
    <source>
        <tissue evidence="1">Cladode</tissue>
    </source>
</reference>
<sequence length="172" mass="19162">MLRGGAKISTQGTLQSSTIWGSQLLLSITIARGKEALVEEECNFSPKCYAHFKLTFHTQERQSLISPSIQLMSHSIKWALSSHQRAKKGRVEIMWFVSICRDFLNKVPYISFCVWFHVKGCLCLNKEAMEFDVGLLGSGLRRSYVLSKGATVGLMDFPPPSLGVLAHQISLG</sequence>
<dbReference type="EMBL" id="GISG01086606">
    <property type="protein sequence ID" value="MBA4633380.1"/>
    <property type="molecule type" value="Transcribed_RNA"/>
</dbReference>
<protein>
    <submittedName>
        <fullName evidence="1">Uncharacterized protein</fullName>
    </submittedName>
</protein>
<organism evidence="1">
    <name type="scientific">Opuntia streptacantha</name>
    <name type="common">Prickly pear cactus</name>
    <name type="synonym">Opuntia cardona</name>
    <dbReference type="NCBI Taxonomy" id="393608"/>
    <lineage>
        <taxon>Eukaryota</taxon>
        <taxon>Viridiplantae</taxon>
        <taxon>Streptophyta</taxon>
        <taxon>Embryophyta</taxon>
        <taxon>Tracheophyta</taxon>
        <taxon>Spermatophyta</taxon>
        <taxon>Magnoliopsida</taxon>
        <taxon>eudicotyledons</taxon>
        <taxon>Gunneridae</taxon>
        <taxon>Pentapetalae</taxon>
        <taxon>Caryophyllales</taxon>
        <taxon>Cactineae</taxon>
        <taxon>Cactaceae</taxon>
        <taxon>Opuntioideae</taxon>
        <taxon>Opuntia</taxon>
    </lineage>
</organism>